<keyword evidence="4" id="KW-1185">Reference proteome</keyword>
<dbReference type="OrthoDB" id="6021306at2759"/>
<dbReference type="EMBL" id="JTDE01021004">
    <property type="protein sequence ID" value="KAF7233531.1"/>
    <property type="molecule type" value="Genomic_DNA"/>
</dbReference>
<dbReference type="Proteomes" id="UP000822476">
    <property type="component" value="Unassembled WGS sequence"/>
</dbReference>
<dbReference type="GO" id="GO:0019075">
    <property type="term" value="P:virus maturation"/>
    <property type="evidence" value="ECO:0007669"/>
    <property type="project" value="TreeGrafter"/>
</dbReference>
<reference evidence="3" key="1">
    <citation type="submission" date="2019-07" db="EMBL/GenBank/DDBJ databases">
        <title>Annotation for the trematode Paragonimus miyazaki's.</title>
        <authorList>
            <person name="Choi Y.-J."/>
        </authorList>
    </citation>
    <scope>NUCLEOTIDE SEQUENCE</scope>
    <source>
        <strain evidence="3">Japan</strain>
    </source>
</reference>
<sequence length="198" mass="21652">MYDPIFAVFTSVIINTFILTHLLIPRIALVTGERATKKKLICAKYVPLGSTSTAISEIVINSRGQRLISGFTTVGELNSLSILYKLTTLPGTAVWSPPSAQRGSPSRSTHNSRTHSPVSHSGPTNSTHNASKEMYAFATKRRGTVHREYLLQIQSDLTIVVNCFIFSITDMLSCAQLFMCPGRVSIHQILPTKTGAIC</sequence>
<evidence type="ECO:0000313" key="4">
    <source>
        <dbReference type="Proteomes" id="UP000822476"/>
    </source>
</evidence>
<keyword evidence="2" id="KW-0472">Membrane</keyword>
<dbReference type="GO" id="GO:0046755">
    <property type="term" value="P:viral budding"/>
    <property type="evidence" value="ECO:0007669"/>
    <property type="project" value="TreeGrafter"/>
</dbReference>
<keyword evidence="2" id="KW-1133">Transmembrane helix</keyword>
<organism evidence="3 4">
    <name type="scientific">Paragonimus skrjabini miyazakii</name>
    <dbReference type="NCBI Taxonomy" id="59628"/>
    <lineage>
        <taxon>Eukaryota</taxon>
        <taxon>Metazoa</taxon>
        <taxon>Spiralia</taxon>
        <taxon>Lophotrochozoa</taxon>
        <taxon>Platyhelminthes</taxon>
        <taxon>Trematoda</taxon>
        <taxon>Digenea</taxon>
        <taxon>Plagiorchiida</taxon>
        <taxon>Troglotremata</taxon>
        <taxon>Troglotrematidae</taxon>
        <taxon>Paragonimus</taxon>
    </lineage>
</organism>
<accession>A0A8S9YBC5</accession>
<dbReference type="GO" id="GO:0042058">
    <property type="term" value="P:regulation of epidermal growth factor receptor signaling pathway"/>
    <property type="evidence" value="ECO:0007669"/>
    <property type="project" value="TreeGrafter"/>
</dbReference>
<protein>
    <submittedName>
        <fullName evidence="3">Uncharacterized protein</fullName>
    </submittedName>
</protein>
<dbReference type="AlphaFoldDB" id="A0A8S9YBC5"/>
<evidence type="ECO:0000313" key="3">
    <source>
        <dbReference type="EMBL" id="KAF7233531.1"/>
    </source>
</evidence>
<evidence type="ECO:0000256" key="1">
    <source>
        <dbReference type="SAM" id="MobiDB-lite"/>
    </source>
</evidence>
<gene>
    <name evidence="3" type="ORF">EG68_11778</name>
</gene>
<dbReference type="Gene3D" id="2.100.10.50">
    <property type="match status" value="1"/>
</dbReference>
<dbReference type="Pfam" id="PF10240">
    <property type="entry name" value="DUF2464"/>
    <property type="match status" value="1"/>
</dbReference>
<dbReference type="PANTHER" id="PTHR31547:SF1">
    <property type="entry name" value="MULTIVESICULAR BODY SUBUNIT 12B"/>
    <property type="match status" value="1"/>
</dbReference>
<name>A0A8S9YBC5_9TREM</name>
<keyword evidence="2" id="KW-0812">Transmembrane</keyword>
<dbReference type="InterPro" id="IPR040297">
    <property type="entry name" value="MVB12B"/>
</dbReference>
<feature type="compositionally biased region" description="Polar residues" evidence="1">
    <location>
        <begin position="98"/>
        <end position="129"/>
    </location>
</feature>
<dbReference type="GO" id="GO:0000813">
    <property type="term" value="C:ESCRT I complex"/>
    <property type="evidence" value="ECO:0007669"/>
    <property type="project" value="InterPro"/>
</dbReference>
<proteinExistence type="predicted"/>
<evidence type="ECO:0000256" key="2">
    <source>
        <dbReference type="SAM" id="Phobius"/>
    </source>
</evidence>
<dbReference type="InterPro" id="IPR018798">
    <property type="entry name" value="MVB12A/B"/>
</dbReference>
<dbReference type="GO" id="GO:0005770">
    <property type="term" value="C:late endosome"/>
    <property type="evidence" value="ECO:0007669"/>
    <property type="project" value="TreeGrafter"/>
</dbReference>
<feature type="transmembrane region" description="Helical" evidence="2">
    <location>
        <begin position="6"/>
        <end position="29"/>
    </location>
</feature>
<comment type="caution">
    <text evidence="3">The sequence shown here is derived from an EMBL/GenBank/DDBJ whole genome shotgun (WGS) entry which is preliminary data.</text>
</comment>
<feature type="region of interest" description="Disordered" evidence="1">
    <location>
        <begin position="95"/>
        <end position="130"/>
    </location>
</feature>
<dbReference type="PANTHER" id="PTHR31547">
    <property type="entry name" value="MULTIVESICULAR BODY SUBUNIT 12B"/>
    <property type="match status" value="1"/>
</dbReference>